<protein>
    <submittedName>
        <fullName evidence="1">Uncharacterized protein</fullName>
    </submittedName>
</protein>
<organism evidence="1 2">
    <name type="scientific">Nocardia rhamnosiphila</name>
    <dbReference type="NCBI Taxonomy" id="426716"/>
    <lineage>
        <taxon>Bacteria</taxon>
        <taxon>Bacillati</taxon>
        <taxon>Actinomycetota</taxon>
        <taxon>Actinomycetes</taxon>
        <taxon>Mycobacteriales</taxon>
        <taxon>Nocardiaceae</taxon>
        <taxon>Nocardia</taxon>
    </lineage>
</organism>
<dbReference type="Proteomes" id="UP001550628">
    <property type="component" value="Unassembled WGS sequence"/>
</dbReference>
<keyword evidence="2" id="KW-1185">Reference proteome</keyword>
<name>A0ABV2WSJ1_9NOCA</name>
<evidence type="ECO:0000313" key="1">
    <source>
        <dbReference type="EMBL" id="MEU1953853.1"/>
    </source>
</evidence>
<evidence type="ECO:0000313" key="2">
    <source>
        <dbReference type="Proteomes" id="UP001550628"/>
    </source>
</evidence>
<comment type="caution">
    <text evidence="1">The sequence shown here is derived from an EMBL/GenBank/DDBJ whole genome shotgun (WGS) entry which is preliminary data.</text>
</comment>
<sequence>MPDSRVVSAVFARAAQFRTAGAADFGCPMLTAVAGLVDAHRRLAATRPGWDEVVMTWIPGRSEPELPGMDLAADPFIAAWADAQRHLLVIDLEARRVLGEPGSGAVEHHEGLGAVFGRLAHLYTMSFDRYVRDGPEAAHRRQLARAYFSYESLACELVCGKKCLPAPPGGSAAGSGDR</sequence>
<dbReference type="RefSeq" id="WP_356959946.1">
    <property type="nucleotide sequence ID" value="NZ_JBEYBD010000039.1"/>
</dbReference>
<gene>
    <name evidence="1" type="ORF">ABZ510_18570</name>
</gene>
<accession>A0ABV2WSJ1</accession>
<proteinExistence type="predicted"/>
<dbReference type="EMBL" id="JBEYBF010000012">
    <property type="protein sequence ID" value="MEU1953853.1"/>
    <property type="molecule type" value="Genomic_DNA"/>
</dbReference>
<reference evidence="1 2" key="1">
    <citation type="submission" date="2024-06" db="EMBL/GenBank/DDBJ databases">
        <title>The Natural Products Discovery Center: Release of the First 8490 Sequenced Strains for Exploring Actinobacteria Biosynthetic Diversity.</title>
        <authorList>
            <person name="Kalkreuter E."/>
            <person name="Kautsar S.A."/>
            <person name="Yang D."/>
            <person name="Bader C.D."/>
            <person name="Teijaro C.N."/>
            <person name="Fluegel L."/>
            <person name="Davis C.M."/>
            <person name="Simpson J.R."/>
            <person name="Lauterbach L."/>
            <person name="Steele A.D."/>
            <person name="Gui C."/>
            <person name="Meng S."/>
            <person name="Li G."/>
            <person name="Viehrig K."/>
            <person name="Ye F."/>
            <person name="Su P."/>
            <person name="Kiefer A.F."/>
            <person name="Nichols A."/>
            <person name="Cepeda A.J."/>
            <person name="Yan W."/>
            <person name="Fan B."/>
            <person name="Jiang Y."/>
            <person name="Adhikari A."/>
            <person name="Zheng C.-J."/>
            <person name="Schuster L."/>
            <person name="Cowan T.M."/>
            <person name="Smanski M.J."/>
            <person name="Chevrette M.G."/>
            <person name="De Carvalho L.P.S."/>
            <person name="Shen B."/>
        </authorList>
    </citation>
    <scope>NUCLEOTIDE SEQUENCE [LARGE SCALE GENOMIC DNA]</scope>
    <source>
        <strain evidence="1 2">NPDC019708</strain>
    </source>
</reference>